<sequence>MFKSRNFVILLVMVLILSLAVSGCKSKDASKGLDDNGTEEVIEIGYGHGFMPETPHHKAAIKFKEEVEQATNGKVKVNLFPSGQLGSAREMFEGLQMGTQEIALVPTARISGFAPELQLFDLPFLFPNREIGYKIMDGEVGTALLDSLKSQKIKGVAFYEDGYKHFTANKPISELEDFKGLKFRTMESPIIINQFKALGANPTPIDFGELYSSLQLGVVDGQENPLVTIVSSKFYEVQTNLTLSEHAYLGHVLIFSDDWYNKLPKDIQEILYEKGREIAKWQRQAVQEEEKNYLQTIKDAGVNVVELSPEEKEKMKEITLSVHQEYVKLFGNEILDKTYEEIEKYK</sequence>
<dbReference type="InterPro" id="IPR018389">
    <property type="entry name" value="DctP_fam"/>
</dbReference>
<dbReference type="InterPro" id="IPR004682">
    <property type="entry name" value="TRAP_DctP"/>
</dbReference>
<name>A0ABT1SH64_9FIRM</name>
<dbReference type="PIRSF" id="PIRSF006470">
    <property type="entry name" value="DctB"/>
    <property type="match status" value="1"/>
</dbReference>
<dbReference type="PANTHER" id="PTHR33376:SF7">
    <property type="entry name" value="C4-DICARBOXYLATE-BINDING PROTEIN DCTB"/>
    <property type="match status" value="1"/>
</dbReference>
<evidence type="ECO:0000313" key="1">
    <source>
        <dbReference type="EMBL" id="MCQ4925620.1"/>
    </source>
</evidence>
<organism evidence="1 2">
    <name type="scientific">Tissierella carlieri</name>
    <dbReference type="NCBI Taxonomy" id="689904"/>
    <lineage>
        <taxon>Bacteria</taxon>
        <taxon>Bacillati</taxon>
        <taxon>Bacillota</taxon>
        <taxon>Tissierellia</taxon>
        <taxon>Tissierellales</taxon>
        <taxon>Tissierellaceae</taxon>
        <taxon>Tissierella</taxon>
    </lineage>
</organism>
<reference evidence="1 2" key="1">
    <citation type="submission" date="2022-06" db="EMBL/GenBank/DDBJ databases">
        <title>Isolation of gut microbiota from human fecal samples.</title>
        <authorList>
            <person name="Pamer E.G."/>
            <person name="Barat B."/>
            <person name="Waligurski E."/>
            <person name="Medina S."/>
            <person name="Paddock L."/>
            <person name="Mostad J."/>
        </authorList>
    </citation>
    <scope>NUCLEOTIDE SEQUENCE [LARGE SCALE GENOMIC DNA]</scope>
    <source>
        <strain evidence="1 2">DFI.7.95</strain>
    </source>
</reference>
<dbReference type="PROSITE" id="PS51257">
    <property type="entry name" value="PROKAR_LIPOPROTEIN"/>
    <property type="match status" value="1"/>
</dbReference>
<dbReference type="NCBIfam" id="TIGR00787">
    <property type="entry name" value="dctP"/>
    <property type="match status" value="1"/>
</dbReference>
<dbReference type="Proteomes" id="UP001524478">
    <property type="component" value="Unassembled WGS sequence"/>
</dbReference>
<accession>A0ABT1SH64</accession>
<gene>
    <name evidence="1" type="ORF">NE686_21165</name>
</gene>
<evidence type="ECO:0000313" key="2">
    <source>
        <dbReference type="Proteomes" id="UP001524478"/>
    </source>
</evidence>
<dbReference type="CDD" id="cd13603">
    <property type="entry name" value="PBP2_TRAP_Siap_TeaA_like"/>
    <property type="match status" value="1"/>
</dbReference>
<proteinExistence type="predicted"/>
<dbReference type="Pfam" id="PF03480">
    <property type="entry name" value="DctP"/>
    <property type="match status" value="1"/>
</dbReference>
<comment type="caution">
    <text evidence="1">The sequence shown here is derived from an EMBL/GenBank/DDBJ whole genome shotgun (WGS) entry which is preliminary data.</text>
</comment>
<dbReference type="RefSeq" id="WP_216559435.1">
    <property type="nucleotide sequence ID" value="NZ_JAHLOH010000034.1"/>
</dbReference>
<dbReference type="PANTHER" id="PTHR33376">
    <property type="match status" value="1"/>
</dbReference>
<dbReference type="EMBL" id="JANGAC010000025">
    <property type="protein sequence ID" value="MCQ4925620.1"/>
    <property type="molecule type" value="Genomic_DNA"/>
</dbReference>
<keyword evidence="2" id="KW-1185">Reference proteome</keyword>
<dbReference type="NCBIfam" id="NF037995">
    <property type="entry name" value="TRAP_S1"/>
    <property type="match status" value="1"/>
</dbReference>
<protein>
    <submittedName>
        <fullName evidence="1">TRAP transporter substrate-binding protein</fullName>
    </submittedName>
</protein>